<comment type="caution">
    <text evidence="2">The sequence shown here is derived from an EMBL/GenBank/DDBJ whole genome shotgun (WGS) entry which is preliminary data.</text>
</comment>
<dbReference type="Pfam" id="PF21068">
    <property type="entry name" value="ATPgraspMvdD"/>
    <property type="match status" value="1"/>
</dbReference>
<organism evidence="2 3">
    <name type="scientific">Nonomuraea longicatena</name>
    <dbReference type="NCBI Taxonomy" id="83682"/>
    <lineage>
        <taxon>Bacteria</taxon>
        <taxon>Bacillati</taxon>
        <taxon>Actinomycetota</taxon>
        <taxon>Actinomycetes</taxon>
        <taxon>Streptosporangiales</taxon>
        <taxon>Streptosporangiaceae</taxon>
        <taxon>Nonomuraea</taxon>
    </lineage>
</organism>
<gene>
    <name evidence="2" type="primary">tgmB_1</name>
    <name evidence="2" type="ORF">GCM10009560_11160</name>
</gene>
<dbReference type="NCBIfam" id="TIGR04187">
    <property type="entry name" value="GRASP_SAV_5884"/>
    <property type="match status" value="1"/>
</dbReference>
<reference evidence="2 3" key="1">
    <citation type="journal article" date="2019" name="Int. J. Syst. Evol. Microbiol.">
        <title>The Global Catalogue of Microorganisms (GCM) 10K type strain sequencing project: providing services to taxonomists for standard genome sequencing and annotation.</title>
        <authorList>
            <consortium name="The Broad Institute Genomics Platform"/>
            <consortium name="The Broad Institute Genome Sequencing Center for Infectious Disease"/>
            <person name="Wu L."/>
            <person name="Ma J."/>
        </authorList>
    </citation>
    <scope>NUCLEOTIDE SEQUENCE [LARGE SCALE GENOMIC DNA]</scope>
    <source>
        <strain evidence="2 3">JCM 11136</strain>
    </source>
</reference>
<dbReference type="SUPFAM" id="SSF56059">
    <property type="entry name" value="Glutathione synthetase ATP-binding domain-like"/>
    <property type="match status" value="1"/>
</dbReference>
<dbReference type="PANTHER" id="PTHR21621:SF0">
    <property type="entry name" value="BETA-CITRYLGLUTAMATE SYNTHASE B-RELATED"/>
    <property type="match status" value="1"/>
</dbReference>
<feature type="domain" description="MvdD-like pre-ATP grasp" evidence="1">
    <location>
        <begin position="6"/>
        <end position="111"/>
    </location>
</feature>
<keyword evidence="3" id="KW-1185">Reference proteome</keyword>
<proteinExistence type="predicted"/>
<dbReference type="InterPro" id="IPR048936">
    <property type="entry name" value="MvdD-like_ATPgrasp"/>
</dbReference>
<dbReference type="PANTHER" id="PTHR21621">
    <property type="entry name" value="RIBOSOMAL PROTEIN S6 MODIFICATION PROTEIN"/>
    <property type="match status" value="1"/>
</dbReference>
<dbReference type="Proteomes" id="UP001501578">
    <property type="component" value="Unassembled WGS sequence"/>
</dbReference>
<dbReference type="RefSeq" id="WP_343948607.1">
    <property type="nucleotide sequence ID" value="NZ_BAAAHQ010000004.1"/>
</dbReference>
<dbReference type="Gene3D" id="3.30.470.20">
    <property type="entry name" value="ATP-grasp fold, B domain"/>
    <property type="match status" value="1"/>
</dbReference>
<dbReference type="EMBL" id="BAAAHQ010000004">
    <property type="protein sequence ID" value="GAA0916185.1"/>
    <property type="molecule type" value="Genomic_DNA"/>
</dbReference>
<accession>A0ABN1NU46</accession>
<sequence>MDDGVILVLTCLEDSSADMVIGHLIAQGAQVARFDPGIEFPSRAIVSSVFGAGPPRGRLVTATRQVDLERVRAVYYRRPTPYPTPPASQAATFVSREAKFGLGGILATLPCRYVSHPWTLLAAEHKPLQLSAAQRAGFAVPATLMTNDVEEARAFAAEHGQLVYKPLRGGSYTGADGEPCTIWTSPVQLGDLDDGIGHTIHQFQARVDKTADLRVTVAGGQVFCVRLDSRLLDWRADYEGITYTVIAPPAGLPDKCFAFLAELGLPFGAFDFALTEDGPVFLECNPNGQWGWIEDETGLPIARAIADLLLEDPT</sequence>
<dbReference type="InterPro" id="IPR026449">
    <property type="entry name" value="GRASP_SAV_5884"/>
</dbReference>
<name>A0ABN1NU46_9ACTN</name>
<protein>
    <submittedName>
        <fullName evidence="2">ATP-grasp ribosomal peptide maturase</fullName>
    </submittedName>
</protein>
<evidence type="ECO:0000313" key="2">
    <source>
        <dbReference type="EMBL" id="GAA0916185.1"/>
    </source>
</evidence>
<evidence type="ECO:0000259" key="1">
    <source>
        <dbReference type="Pfam" id="PF21068"/>
    </source>
</evidence>
<evidence type="ECO:0000313" key="3">
    <source>
        <dbReference type="Proteomes" id="UP001501578"/>
    </source>
</evidence>